<organism evidence="2 3">
    <name type="scientific">Winogradskyella poriferorum</name>
    <dbReference type="NCBI Taxonomy" id="307627"/>
    <lineage>
        <taxon>Bacteria</taxon>
        <taxon>Pseudomonadati</taxon>
        <taxon>Bacteroidota</taxon>
        <taxon>Flavobacteriia</taxon>
        <taxon>Flavobacteriales</taxon>
        <taxon>Flavobacteriaceae</taxon>
        <taxon>Winogradskyella</taxon>
    </lineage>
</organism>
<dbReference type="RefSeq" id="WP_331809812.1">
    <property type="nucleotide sequence ID" value="NZ_JAZHOU010000002.1"/>
</dbReference>
<dbReference type="PANTHER" id="PTHR38454">
    <property type="entry name" value="INTEGRAL MEMBRANE PROTEIN-RELATED"/>
    <property type="match status" value="1"/>
</dbReference>
<keyword evidence="1" id="KW-0472">Membrane</keyword>
<feature type="transmembrane region" description="Helical" evidence="1">
    <location>
        <begin position="148"/>
        <end position="165"/>
    </location>
</feature>
<feature type="transmembrane region" description="Helical" evidence="1">
    <location>
        <begin position="12"/>
        <end position="30"/>
    </location>
</feature>
<feature type="transmembrane region" description="Helical" evidence="1">
    <location>
        <begin position="522"/>
        <end position="539"/>
    </location>
</feature>
<proteinExistence type="predicted"/>
<dbReference type="EMBL" id="JAZHOU010000002">
    <property type="protein sequence ID" value="MEF3079040.1"/>
    <property type="molecule type" value="Genomic_DNA"/>
</dbReference>
<feature type="transmembrane region" description="Helical" evidence="1">
    <location>
        <begin position="170"/>
        <end position="186"/>
    </location>
</feature>
<name>A0ABU7W5V2_9FLAO</name>
<evidence type="ECO:0000313" key="2">
    <source>
        <dbReference type="EMBL" id="MEF3079040.1"/>
    </source>
</evidence>
<protein>
    <submittedName>
        <fullName evidence="2">YfhO family protein</fullName>
    </submittedName>
</protein>
<feature type="transmembrane region" description="Helical" evidence="1">
    <location>
        <begin position="369"/>
        <end position="386"/>
    </location>
</feature>
<keyword evidence="3" id="KW-1185">Reference proteome</keyword>
<evidence type="ECO:0000256" key="1">
    <source>
        <dbReference type="SAM" id="Phobius"/>
    </source>
</evidence>
<feature type="transmembrane region" description="Helical" evidence="1">
    <location>
        <begin position="344"/>
        <end position="362"/>
    </location>
</feature>
<reference evidence="2 3" key="1">
    <citation type="submission" date="2024-02" db="EMBL/GenBank/DDBJ databases">
        <title>Winogradskyella poriferorum JCM 12885.</title>
        <authorList>
            <person name="Zhang D.-F."/>
            <person name="Fu Z.-Y."/>
        </authorList>
    </citation>
    <scope>NUCLEOTIDE SEQUENCE [LARGE SCALE GENOMIC DNA]</scope>
    <source>
        <strain evidence="2 3">JCM 12885</strain>
    </source>
</reference>
<dbReference type="Pfam" id="PF09586">
    <property type="entry name" value="YfhO"/>
    <property type="match status" value="1"/>
</dbReference>
<sequence length="821" mass="92660">MSFSFKRILPHILVLLGFVILSLAYFNPVLQGKKIFQSDIMHYIGMAQQQKDFAQSTGEETYWTNSAFGGMPTYQLGAKYPHNYIKKLDLTLRFLPRPADYLFLYFIGFYILLLSLKVDFKLSALGALAFGFSTYLIIILGVGHNAKAHAIAYMPMVLAGIILTFRKRYILGFLLTVISLGLEIVANHFQMTYYLLFLVIILGIVYLIDAYKKNLLPHYFKSVGLLTIAALLAVGLNATNLMATQEYAKESTRGKSELTINPDGSPKEATSGLDKDYITEYSYGLVETFNLFIPRFMGGGNTEDIGKNSETYKTYITMGASPIEALELSKNAPMYWGNQPIVEAPAYVGAVILFLFVLGLFLVKGRLKWWLVAGSIFSLLLSYGKTEPFSFITNFFIDNVPLYDKFRAVTSIQVLLELCVPVLGIFALVRLFNDFEKEEQKVKALKYTVAITGGLCLIFLLFKSVFFDFESFRDQGIPEMLVDALIEDRKALFNTDTIRSLVLVLLSAGTIYFFLKKKLSQNIVVVVFAVLILFDLVSFNRNYVNNDDFVSALKVDRPYQPNAADKEILKDKGHYRVLDMSTQGQRQPARAAYFHNSLFGYHAAKLGRYNDLMEFHIYNNNMNVLNMLNTKYIIAEDQGQIFPYDNPDANGNAWFVSELEELPSANEEIKALGSLDTKNKAVLTYSSNEVFDNSLQTTPTKVIGKLKFKVDSTASIKLKEHKPNYLKYEANNANNGFAVFSEIYYKDGWNAYIDGDLKPHIRVNYVLRGMEIPAGKHTIEFKFEPQVIASGSKIALASSAIFGVLLLLGVFFQFKKEKEVV</sequence>
<feature type="transmembrane region" description="Helical" evidence="1">
    <location>
        <begin position="123"/>
        <end position="142"/>
    </location>
</feature>
<evidence type="ECO:0000313" key="3">
    <source>
        <dbReference type="Proteomes" id="UP001356704"/>
    </source>
</evidence>
<feature type="transmembrane region" description="Helical" evidence="1">
    <location>
        <begin position="444"/>
        <end position="462"/>
    </location>
</feature>
<feature type="transmembrane region" description="Helical" evidence="1">
    <location>
        <begin position="223"/>
        <end position="243"/>
    </location>
</feature>
<comment type="caution">
    <text evidence="2">The sequence shown here is derived from an EMBL/GenBank/DDBJ whole genome shotgun (WGS) entry which is preliminary data.</text>
</comment>
<feature type="transmembrane region" description="Helical" evidence="1">
    <location>
        <begin position="794"/>
        <end position="814"/>
    </location>
</feature>
<feature type="transmembrane region" description="Helical" evidence="1">
    <location>
        <begin position="406"/>
        <end position="432"/>
    </location>
</feature>
<dbReference type="PANTHER" id="PTHR38454:SF1">
    <property type="entry name" value="INTEGRAL MEMBRANE PROTEIN"/>
    <property type="match status" value="1"/>
</dbReference>
<keyword evidence="1" id="KW-1133">Transmembrane helix</keyword>
<gene>
    <name evidence="2" type="ORF">V1468_08500</name>
</gene>
<dbReference type="Proteomes" id="UP001356704">
    <property type="component" value="Unassembled WGS sequence"/>
</dbReference>
<accession>A0ABU7W5V2</accession>
<feature type="transmembrane region" description="Helical" evidence="1">
    <location>
        <begin position="497"/>
        <end position="515"/>
    </location>
</feature>
<feature type="transmembrane region" description="Helical" evidence="1">
    <location>
        <begin position="192"/>
        <end position="211"/>
    </location>
</feature>
<keyword evidence="1" id="KW-0812">Transmembrane</keyword>
<dbReference type="InterPro" id="IPR018580">
    <property type="entry name" value="Uncharacterised_YfhO"/>
</dbReference>
<feature type="transmembrane region" description="Helical" evidence="1">
    <location>
        <begin position="99"/>
        <end position="116"/>
    </location>
</feature>